<feature type="region of interest" description="Disordered" evidence="7">
    <location>
        <begin position="1691"/>
        <end position="1716"/>
    </location>
</feature>
<evidence type="ECO:0000256" key="6">
    <source>
        <dbReference type="PROSITE-ProRule" id="PRU00176"/>
    </source>
</evidence>
<feature type="region of interest" description="Disordered" evidence="7">
    <location>
        <begin position="1126"/>
        <end position="1171"/>
    </location>
</feature>
<evidence type="ECO:0000313" key="11">
    <source>
        <dbReference type="Proteomes" id="UP001159428"/>
    </source>
</evidence>
<dbReference type="InterPro" id="IPR052056">
    <property type="entry name" value="Mono-ARTD/PARP"/>
</dbReference>
<feature type="region of interest" description="Disordered" evidence="7">
    <location>
        <begin position="191"/>
        <end position="231"/>
    </location>
</feature>
<dbReference type="Pfam" id="PF18102">
    <property type="entry name" value="DTC"/>
    <property type="match status" value="1"/>
</dbReference>
<dbReference type="SMART" id="SM00506">
    <property type="entry name" value="A1pp"/>
    <property type="match status" value="3"/>
</dbReference>
<keyword evidence="3" id="KW-0808">Transferase</keyword>
<dbReference type="Proteomes" id="UP001159428">
    <property type="component" value="Unassembled WGS sequence"/>
</dbReference>
<dbReference type="GO" id="GO:0005737">
    <property type="term" value="C:cytoplasm"/>
    <property type="evidence" value="ECO:0007669"/>
    <property type="project" value="TreeGrafter"/>
</dbReference>
<feature type="compositionally biased region" description="Polar residues" evidence="7">
    <location>
        <begin position="1138"/>
        <end position="1171"/>
    </location>
</feature>
<dbReference type="PANTHER" id="PTHR14453:SF102">
    <property type="entry name" value="PROTEIN MONO-ADP-RIBOSYLTRANSFERASE PARP14-LIKE"/>
    <property type="match status" value="1"/>
</dbReference>
<feature type="domain" description="RRM" evidence="8">
    <location>
        <begin position="24"/>
        <end position="97"/>
    </location>
</feature>
<dbReference type="InterPro" id="IPR000504">
    <property type="entry name" value="RRM_dom"/>
</dbReference>
<feature type="region of interest" description="Disordered" evidence="7">
    <location>
        <begin position="872"/>
        <end position="898"/>
    </location>
</feature>
<comment type="caution">
    <text evidence="10">The sequence shown here is derived from an EMBL/GenBank/DDBJ whole genome shotgun (WGS) entry which is preliminary data.</text>
</comment>
<feature type="compositionally biased region" description="Basic and acidic residues" evidence="7">
    <location>
        <begin position="498"/>
        <end position="518"/>
    </location>
</feature>
<feature type="compositionally biased region" description="Polar residues" evidence="7">
    <location>
        <begin position="399"/>
        <end position="409"/>
    </location>
</feature>
<evidence type="ECO:0000256" key="5">
    <source>
        <dbReference type="ARBA" id="ARBA00023242"/>
    </source>
</evidence>
<evidence type="ECO:0000256" key="2">
    <source>
        <dbReference type="ARBA" id="ARBA00022676"/>
    </source>
</evidence>
<evidence type="ECO:0008006" key="12">
    <source>
        <dbReference type="Google" id="ProtNLM"/>
    </source>
</evidence>
<feature type="domain" description="Macro" evidence="9">
    <location>
        <begin position="1263"/>
        <end position="1453"/>
    </location>
</feature>
<dbReference type="GO" id="GO:0003950">
    <property type="term" value="F:NAD+ poly-ADP-ribosyltransferase activity"/>
    <property type="evidence" value="ECO:0007669"/>
    <property type="project" value="TreeGrafter"/>
</dbReference>
<feature type="compositionally biased region" description="Polar residues" evidence="7">
    <location>
        <begin position="430"/>
        <end position="442"/>
    </location>
</feature>
<dbReference type="InterPro" id="IPR035979">
    <property type="entry name" value="RBD_domain_sf"/>
</dbReference>
<dbReference type="InterPro" id="IPR039396">
    <property type="entry name" value="Deltex_C"/>
</dbReference>
<dbReference type="GO" id="GO:0003714">
    <property type="term" value="F:transcription corepressor activity"/>
    <property type="evidence" value="ECO:0007669"/>
    <property type="project" value="TreeGrafter"/>
</dbReference>
<dbReference type="GO" id="GO:0003723">
    <property type="term" value="F:RNA binding"/>
    <property type="evidence" value="ECO:0007669"/>
    <property type="project" value="UniProtKB-UniRule"/>
</dbReference>
<reference evidence="10 11" key="1">
    <citation type="submission" date="2022-05" db="EMBL/GenBank/DDBJ databases">
        <authorList>
            <consortium name="Genoscope - CEA"/>
            <person name="William W."/>
        </authorList>
    </citation>
    <scope>NUCLEOTIDE SEQUENCE [LARGE SCALE GENOMIC DNA]</scope>
</reference>
<feature type="region of interest" description="Disordered" evidence="7">
    <location>
        <begin position="1178"/>
        <end position="1197"/>
    </location>
</feature>
<feature type="domain" description="Macro" evidence="9">
    <location>
        <begin position="906"/>
        <end position="1096"/>
    </location>
</feature>
<dbReference type="Gene3D" id="3.40.220.10">
    <property type="entry name" value="Leucine Aminopeptidase, subunit E, domain 1"/>
    <property type="match status" value="3"/>
</dbReference>
<dbReference type="GO" id="GO:0070212">
    <property type="term" value="P:protein poly-ADP-ribosylation"/>
    <property type="evidence" value="ECO:0007669"/>
    <property type="project" value="TreeGrafter"/>
</dbReference>
<dbReference type="InterPro" id="IPR043472">
    <property type="entry name" value="Macro_dom-like"/>
</dbReference>
<dbReference type="PROSITE" id="PS51154">
    <property type="entry name" value="MACRO"/>
    <property type="match status" value="3"/>
</dbReference>
<dbReference type="Gene3D" id="3.30.390.130">
    <property type="match status" value="1"/>
</dbReference>
<dbReference type="SUPFAM" id="SSF54928">
    <property type="entry name" value="RNA-binding domain, RBD"/>
    <property type="match status" value="1"/>
</dbReference>
<dbReference type="SUPFAM" id="SSF52949">
    <property type="entry name" value="Macro domain-like"/>
    <property type="match status" value="3"/>
</dbReference>
<dbReference type="Gene3D" id="3.30.70.330">
    <property type="match status" value="1"/>
</dbReference>
<feature type="compositionally biased region" description="Basic and acidic residues" evidence="7">
    <location>
        <begin position="273"/>
        <end position="285"/>
    </location>
</feature>
<protein>
    <recommendedName>
        <fullName evidence="12">RING-type E3 ubiquitin transferase</fullName>
    </recommendedName>
</protein>
<feature type="region of interest" description="Disordered" evidence="7">
    <location>
        <begin position="396"/>
        <end position="548"/>
    </location>
</feature>
<dbReference type="Pfam" id="PF23085">
    <property type="entry name" value="RRM_PARP14_3"/>
    <property type="match status" value="1"/>
</dbReference>
<proteinExistence type="predicted"/>
<dbReference type="GO" id="GO:0010629">
    <property type="term" value="P:negative regulation of gene expression"/>
    <property type="evidence" value="ECO:0007669"/>
    <property type="project" value="TreeGrafter"/>
</dbReference>
<evidence type="ECO:0000256" key="4">
    <source>
        <dbReference type="ARBA" id="ARBA00023027"/>
    </source>
</evidence>
<dbReference type="GO" id="GO:1990404">
    <property type="term" value="F:NAD+-protein mono-ADP-ribosyltransferase activity"/>
    <property type="evidence" value="ECO:0007669"/>
    <property type="project" value="TreeGrafter"/>
</dbReference>
<feature type="region of interest" description="Disordered" evidence="7">
    <location>
        <begin position="1855"/>
        <end position="1894"/>
    </location>
</feature>
<evidence type="ECO:0000259" key="9">
    <source>
        <dbReference type="PROSITE" id="PS51154"/>
    </source>
</evidence>
<evidence type="ECO:0000256" key="3">
    <source>
        <dbReference type="ARBA" id="ARBA00022679"/>
    </source>
</evidence>
<feature type="compositionally biased region" description="Polar residues" evidence="7">
    <location>
        <begin position="521"/>
        <end position="533"/>
    </location>
</feature>
<dbReference type="InterPro" id="IPR012677">
    <property type="entry name" value="Nucleotide-bd_a/b_plait_sf"/>
</dbReference>
<dbReference type="SMART" id="SM00360">
    <property type="entry name" value="RRM"/>
    <property type="match status" value="1"/>
</dbReference>
<name>A0AAU9W3R1_9CNID</name>
<evidence type="ECO:0000259" key="8">
    <source>
        <dbReference type="PROSITE" id="PS50102"/>
    </source>
</evidence>
<gene>
    <name evidence="10" type="ORF">PMEA_00033483</name>
</gene>
<dbReference type="EMBL" id="CALNXJ010000008">
    <property type="protein sequence ID" value="CAH3045292.1"/>
    <property type="molecule type" value="Genomic_DNA"/>
</dbReference>
<feature type="region of interest" description="Disordered" evidence="7">
    <location>
        <begin position="263"/>
        <end position="318"/>
    </location>
</feature>
<evidence type="ECO:0000256" key="7">
    <source>
        <dbReference type="SAM" id="MobiDB-lite"/>
    </source>
</evidence>
<keyword evidence="4" id="KW-0520">NAD</keyword>
<evidence type="ECO:0000313" key="10">
    <source>
        <dbReference type="EMBL" id="CAH3045292.1"/>
    </source>
</evidence>
<organism evidence="10 11">
    <name type="scientific">Pocillopora meandrina</name>
    <dbReference type="NCBI Taxonomy" id="46732"/>
    <lineage>
        <taxon>Eukaryota</taxon>
        <taxon>Metazoa</taxon>
        <taxon>Cnidaria</taxon>
        <taxon>Anthozoa</taxon>
        <taxon>Hexacorallia</taxon>
        <taxon>Scleractinia</taxon>
        <taxon>Astrocoeniina</taxon>
        <taxon>Pocilloporidae</taxon>
        <taxon>Pocillopora</taxon>
    </lineage>
</organism>
<evidence type="ECO:0000256" key="1">
    <source>
        <dbReference type="ARBA" id="ARBA00004123"/>
    </source>
</evidence>
<feature type="domain" description="Macro" evidence="9">
    <location>
        <begin position="549"/>
        <end position="739"/>
    </location>
</feature>
<accession>A0AAU9W3R1</accession>
<dbReference type="Pfam" id="PF01661">
    <property type="entry name" value="Macro"/>
    <property type="match status" value="3"/>
</dbReference>
<dbReference type="PROSITE" id="PS50102">
    <property type="entry name" value="RRM"/>
    <property type="match status" value="1"/>
</dbReference>
<feature type="region of interest" description="Disordered" evidence="7">
    <location>
        <begin position="798"/>
        <end position="839"/>
    </location>
</feature>
<feature type="compositionally biased region" description="Basic and acidic residues" evidence="7">
    <location>
        <begin position="296"/>
        <end position="318"/>
    </location>
</feature>
<sequence>MAAKPIFVDEPWNPQPRNTSVANRSVVVKNLSPSTSKEAIIIYFQRRRNGGGEVDDVCLRSEGVAVVTFEKEEVAESVLTRVHTIDGVQVKVERNVQPSNQVFGKVAARLDPQPLGLSFSSLEEILQSIKDKAVVERKRIFDGFVVSGTFEEIAKVRSLLQKIIPISSHQGKREPVQTDCRKSVYPKAIRESPRADKPFFEPANGQKHPNRNLTGKANLRESQGRGLNQPINMVNSKETNKEEDKLVHPETLTYGSAVPLFDFPGAESSPSIEQKRESVKTELRSRGRNQNQAKATRTEDSMTTAERKRKTDEARKLEDELKKSQILGVGKRWLSREEAEKFSDLGGPQIMAQNHKRPTDLSDYKKHKVENTFLDEKNIDTRREIPIQKVANKEIGEMSQGTTTESSAIKKSFVEDDPNERTENTELVMVTTSDDASGSTSEPAPFPYGTELRSNNQNQDETKPFETLSRKQQGGNNNGLRDVKEKGNSPLDSGGEAVRSDHIEENDMDETQRNEICEKQVQPQSKNPKSPNESIKELESTISRGESNHIKFSTETETGITVMLLKGNVTSHNADVLISPANPSLCYKEGLSRQIQETGGRSLKDECLMITQGQKMLKYGEVLVTGSGNLPCKAVLHAILPLWTDDKEDKKELKCQIHACLKSGLILASGHRHRSVAFPLLGQEWNPIPVQVSAEVITRVIATFSESVGPLHSGVTDFHIVCEDDAAFNVYVKELREFLFRDKQRPHFVQAEDKTVPYQSIERYDTGLKTDELSSLKGTPCQENQNVTMLPVSKSDLTSQPASFFHGTESRKNRLTQNEAKPCKALPKNQQDDDDNSGLKNVKEEENAFLENGGEAVTNHPKDETMFTEALKQSETCGEEAHQQPKSPNSDESIEDAESSTIVMGNNHVNFSAETGITVMLLKGNVTSHNADVLISPANPSLCYKEGLSRQIQETGGRSLKDECLMITQGQKMLKYGEVLVTGSGNLPCKAVLHAILPLWTDDKEDKKELKCQIHACLKSGLILASGHRHRSVAFPLLGQEWNPIPVQVSAEVITRVIATFSESVGPLHSGVTDFHIVCEDDAAFNVYVKELREFLFRDKQRPHFVQAEDKTVPYQSIERYDTGLKTDELSSLKGTPRQENQNTTMLPVSKTDLASQPASFSHGTESRRNNLIQNETKPCKALPKNQQDDDDNSGLKNVKEEENTFLENGGEAVTNHPKDETMFTEALKQSEICGEEAHQHSKSPNSEESIEDAESSTTVMGNNHVNFSTETGITVMLLKGNVTSHNADVLISPANPSLCYKEGISRQIQETGGRSLKDECLMITQGQKMLKYGEVLVTGSGNLPCKAVLHTILPLWTDGKEDKKELKCQIHACLKSGLILASGHRHRSVAFPLLGQEWNPIPVQVSAEVITRVIATFSKSVGPLHSGVTDFHIVCEDAASFKAFAKELEEFSFPHKQQKHFVTRKSPDEIFCQSAAFSISLKPDSVPKEDNGMTQMVSPREEIVTSLTEIKSSEELSARNEEMTTIEVDDFARPVEVQAFEILEATSGRRLPQLVGELSQSFPDGESIKREMGEELKRDEFEEQVTENHDFEKKSSAQLQQSTAVDPFSKREAMEQHHAQRSIRHITNLPPLSMGMDKIIRRSSNSSSLHDGGRLLEGFMSPTIESLINADLHLGAQGLKLLHDDDDDVKKKEDLEESSSLNSHEKNSSTASSVPHLICLQSNDNMLHNSRRKVEKILDSNMELETPDILETTIQNSPSLRTIDDENGLQTLPEKNVSAETAQLQSARILCALCQEAVDQLAPENSNTCEKHKFCYDCKQKAFSFSDDCPACADAYGLTNLKRVDIATLIRRSDHDTKDTHPSTSDSIPLVERPSSAYRSVGPQGNQPPGEMMWKKYSEDLTGFEGYGTIVTTFTFYDGVQSPEHPTPGKSYKGISCMAYFPDSQEGKQVLKLLRKAFDARLVFTISQTAPEEFGQVVLDGLELKTTAESYFRNGQPDVDYFSRLKGQLAAKGIC</sequence>
<dbReference type="PANTHER" id="PTHR14453">
    <property type="entry name" value="PARP/ZINC FINGER CCCH TYPE DOMAIN CONTAINING PROTEIN"/>
    <property type="match status" value="1"/>
</dbReference>
<dbReference type="InterPro" id="IPR002589">
    <property type="entry name" value="Macro_dom"/>
</dbReference>
<dbReference type="InterPro" id="IPR039399">
    <property type="entry name" value="Deltex_C_sf"/>
</dbReference>
<comment type="subcellular location">
    <subcellularLocation>
        <location evidence="1">Nucleus</location>
    </subcellularLocation>
</comment>
<keyword evidence="6" id="KW-0694">RNA-binding</keyword>
<keyword evidence="2" id="KW-0328">Glycosyltransferase</keyword>
<keyword evidence="5" id="KW-0539">Nucleus</keyword>
<feature type="compositionally biased region" description="Polar residues" evidence="7">
    <location>
        <begin position="470"/>
        <end position="479"/>
    </location>
</feature>
<feature type="region of interest" description="Disordered" evidence="7">
    <location>
        <begin position="1234"/>
        <end position="1258"/>
    </location>
</feature>
<dbReference type="GO" id="GO:0005634">
    <property type="term" value="C:nucleus"/>
    <property type="evidence" value="ECO:0007669"/>
    <property type="project" value="UniProtKB-SubCell"/>
</dbReference>
<keyword evidence="11" id="KW-1185">Reference proteome</keyword>